<dbReference type="Proteomes" id="UP000185207">
    <property type="component" value="Unassembled WGS sequence"/>
</dbReference>
<evidence type="ECO:0000313" key="4">
    <source>
        <dbReference type="EMBL" id="SIO38367.1"/>
    </source>
</evidence>
<dbReference type="Pfam" id="PF03795">
    <property type="entry name" value="YCII"/>
    <property type="match status" value="1"/>
</dbReference>
<dbReference type="AlphaFoldDB" id="A0A1N6J297"/>
<name>A0A1N6J297_9FLAO</name>
<dbReference type="EMBL" id="FSRK01000002">
    <property type="protein sequence ID" value="SIO38367.1"/>
    <property type="molecule type" value="Genomic_DNA"/>
</dbReference>
<feature type="chain" id="PRO_5012387685" evidence="2">
    <location>
        <begin position="20"/>
        <end position="151"/>
    </location>
</feature>
<dbReference type="STRING" id="1416779.SAMN05444409_3232"/>
<comment type="similarity">
    <text evidence="1">Belongs to the YciI family.</text>
</comment>
<evidence type="ECO:0000259" key="3">
    <source>
        <dbReference type="Pfam" id="PF03795"/>
    </source>
</evidence>
<gene>
    <name evidence="4" type="ORF">SAMN05444409_3232</name>
</gene>
<feature type="domain" description="YCII-related" evidence="3">
    <location>
        <begin position="43"/>
        <end position="130"/>
    </location>
</feature>
<accession>A0A1N6J297</accession>
<dbReference type="InterPro" id="IPR005545">
    <property type="entry name" value="YCII"/>
</dbReference>
<organism evidence="4 5">
    <name type="scientific">Epilithonimonas zeae</name>
    <dbReference type="NCBI Taxonomy" id="1416779"/>
    <lineage>
        <taxon>Bacteria</taxon>
        <taxon>Pseudomonadati</taxon>
        <taxon>Bacteroidota</taxon>
        <taxon>Flavobacteriia</taxon>
        <taxon>Flavobacteriales</taxon>
        <taxon>Weeksellaceae</taxon>
        <taxon>Chryseobacterium group</taxon>
        <taxon>Epilithonimonas</taxon>
    </lineage>
</organism>
<protein>
    <submittedName>
        <fullName evidence="4">Uncharacterized conserved protein YciI, contains a putative active-site phosphohistidine</fullName>
    </submittedName>
</protein>
<dbReference type="SUPFAM" id="SSF54909">
    <property type="entry name" value="Dimeric alpha+beta barrel"/>
    <property type="match status" value="1"/>
</dbReference>
<dbReference type="OrthoDB" id="8481699at2"/>
<proteinExistence type="inferred from homology"/>
<evidence type="ECO:0000256" key="1">
    <source>
        <dbReference type="ARBA" id="ARBA00007689"/>
    </source>
</evidence>
<sequence>MKSLFTILSLILFSSFINAQNKGFDQKLADSLGADQYGMKSYYLVILKKGKAEITDKSKKSELMKGHMENINKLAKDGKLIVAGPMLEKNPNDYNGIFILDAKTKEEAESLVLTDPSVKSGIFDVEIYKWYGSAALPLYLKSHDKVTKVHF</sequence>
<dbReference type="Gene3D" id="3.30.70.1060">
    <property type="entry name" value="Dimeric alpha+beta barrel"/>
    <property type="match status" value="1"/>
</dbReference>
<dbReference type="RefSeq" id="WP_074236333.1">
    <property type="nucleotide sequence ID" value="NZ_FSRK01000002.1"/>
</dbReference>
<dbReference type="InterPro" id="IPR011008">
    <property type="entry name" value="Dimeric_a/b-barrel"/>
</dbReference>
<keyword evidence="5" id="KW-1185">Reference proteome</keyword>
<evidence type="ECO:0000256" key="2">
    <source>
        <dbReference type="SAM" id="SignalP"/>
    </source>
</evidence>
<keyword evidence="2" id="KW-0732">Signal</keyword>
<reference evidence="5" key="1">
    <citation type="submission" date="2016-11" db="EMBL/GenBank/DDBJ databases">
        <authorList>
            <person name="Varghese N."/>
            <person name="Submissions S."/>
        </authorList>
    </citation>
    <scope>NUCLEOTIDE SEQUENCE [LARGE SCALE GENOMIC DNA]</scope>
    <source>
        <strain evidence="5">DSM 27623</strain>
    </source>
</reference>
<feature type="signal peptide" evidence="2">
    <location>
        <begin position="1"/>
        <end position="19"/>
    </location>
</feature>
<evidence type="ECO:0000313" key="5">
    <source>
        <dbReference type="Proteomes" id="UP000185207"/>
    </source>
</evidence>